<reference evidence="2 3" key="1">
    <citation type="submission" date="2018-12" db="EMBL/GenBank/DDBJ databases">
        <authorList>
            <consortium name="Pathogen Informatics"/>
        </authorList>
    </citation>
    <scope>NUCLEOTIDE SEQUENCE [LARGE SCALE GENOMIC DNA]</scope>
    <source>
        <strain evidence="2 3">NCTC10976</strain>
    </source>
</reference>
<dbReference type="GO" id="GO:0005829">
    <property type="term" value="C:cytosol"/>
    <property type="evidence" value="ECO:0007669"/>
    <property type="project" value="TreeGrafter"/>
</dbReference>
<protein>
    <submittedName>
        <fullName evidence="2">Helicase</fullName>
    </submittedName>
</protein>
<keyword evidence="2" id="KW-0378">Hydrolase</keyword>
<organism evidence="2 3">
    <name type="scientific">Actinobacillus pleuropneumoniae</name>
    <name type="common">Haemophilus pleuropneumoniae</name>
    <dbReference type="NCBI Taxonomy" id="715"/>
    <lineage>
        <taxon>Bacteria</taxon>
        <taxon>Pseudomonadati</taxon>
        <taxon>Pseudomonadota</taxon>
        <taxon>Gammaproteobacteria</taxon>
        <taxon>Pasteurellales</taxon>
        <taxon>Pasteurellaceae</taxon>
        <taxon>Actinobacillus</taxon>
    </lineage>
</organism>
<dbReference type="RefSeq" id="WP_005602582.1">
    <property type="nucleotide sequence ID" value="NZ_CBDBSV010000203.1"/>
</dbReference>
<dbReference type="Proteomes" id="UP000275510">
    <property type="component" value="Chromosome"/>
</dbReference>
<keyword evidence="2" id="KW-0067">ATP-binding</keyword>
<feature type="domain" description="Helicase/UvrB N-terminal" evidence="1">
    <location>
        <begin position="189"/>
        <end position="337"/>
    </location>
</feature>
<dbReference type="PANTHER" id="PTHR11070:SF50">
    <property type="entry name" value="SUPERFAMILY I DNA AND RNA HELICASE"/>
    <property type="match status" value="1"/>
</dbReference>
<proteinExistence type="predicted"/>
<dbReference type="EMBL" id="LR134515">
    <property type="protein sequence ID" value="VEJ17773.1"/>
    <property type="molecule type" value="Genomic_DNA"/>
</dbReference>
<gene>
    <name evidence="2" type="ORF">NCTC10976_01930</name>
</gene>
<evidence type="ECO:0000313" key="2">
    <source>
        <dbReference type="EMBL" id="VEJ17773.1"/>
    </source>
</evidence>
<dbReference type="AlphaFoldDB" id="A0A448U1E0"/>
<name>A0A448U1E0_ACTPL</name>
<dbReference type="GO" id="GO:0043138">
    <property type="term" value="F:3'-5' DNA helicase activity"/>
    <property type="evidence" value="ECO:0007669"/>
    <property type="project" value="TreeGrafter"/>
</dbReference>
<dbReference type="InterPro" id="IPR006935">
    <property type="entry name" value="Helicase/UvrB_N"/>
</dbReference>
<sequence length="687" mass="79781">MSNLDKYSDFYVDIPDIIINNNQEFFNELKQYGDSNNLPVYIINRPLADRRYSYDITNAFVILIPKHKLVFVNAGESEDNFENFILDFVEDAGALSDKYEFKENLGRPRTWHKKYIYKISDITSQSFSLSKTEISLQHDKRLSWESEQLLSLLLGSINDISRIGIEPAETELDKIKKKIILFDAEQTRFIFKEPNNHSKEIRIQGLSGTGKTELLLHKIKELYTKQETPKIALSCHNKVLANSLRSRIPDFFDFMKIEQQIKWNDKLFCFHAWGSGSDKFSGLYRYICDFYDVPFFSYSRVNTFDKVCKNTLESIRNKVQEESVQRYAFDYILLDESQDFPNEFFELCNFVVKEKLYIAGDIFQSIFDTNIGKKNKVDYLLNKCYRTDPKTLMLSHSIGMGLFEKSKIRWLSKDEWEACGYIYSENSGNYKLGREPLRRFEDIDSLPFKIDFLDFNISSVVNYVISIIKVINESHETVKPEDICIVFPVGNMLYDYVYHIENAIKIEYGYSLNKAYESKSSVEENAIFLSNRNNVKGLEFAFVICVVPSLSIEKNRSNLVDRNSIYMSLTRSYVQSYLLLNSGNNYISSNKDDISRGGEGILNHGYIEGVIPSENEIEELHEELHALKSKPTITLADVLLKSFNKYGTDYSKRETLANMIGEHQSIKNNSWDEKLIDELVKTLSPIC</sequence>
<accession>A0A448U1E0</accession>
<dbReference type="GO" id="GO:0033202">
    <property type="term" value="C:DNA helicase complex"/>
    <property type="evidence" value="ECO:0007669"/>
    <property type="project" value="TreeGrafter"/>
</dbReference>
<dbReference type="GO" id="GO:0016787">
    <property type="term" value="F:hydrolase activity"/>
    <property type="evidence" value="ECO:0007669"/>
    <property type="project" value="InterPro"/>
</dbReference>
<dbReference type="GO" id="GO:0000725">
    <property type="term" value="P:recombinational repair"/>
    <property type="evidence" value="ECO:0007669"/>
    <property type="project" value="TreeGrafter"/>
</dbReference>
<dbReference type="GO" id="GO:0005524">
    <property type="term" value="F:ATP binding"/>
    <property type="evidence" value="ECO:0007669"/>
    <property type="project" value="InterPro"/>
</dbReference>
<keyword evidence="2" id="KW-0347">Helicase</keyword>
<evidence type="ECO:0000313" key="3">
    <source>
        <dbReference type="Proteomes" id="UP000275510"/>
    </source>
</evidence>
<dbReference type="Pfam" id="PF04851">
    <property type="entry name" value="ResIII"/>
    <property type="match status" value="1"/>
</dbReference>
<dbReference type="InterPro" id="IPR000212">
    <property type="entry name" value="DNA_helicase_UvrD/REP"/>
</dbReference>
<dbReference type="Gene3D" id="3.40.50.300">
    <property type="entry name" value="P-loop containing nucleotide triphosphate hydrolases"/>
    <property type="match status" value="1"/>
</dbReference>
<dbReference type="SUPFAM" id="SSF52540">
    <property type="entry name" value="P-loop containing nucleoside triphosphate hydrolases"/>
    <property type="match status" value="1"/>
</dbReference>
<dbReference type="PANTHER" id="PTHR11070">
    <property type="entry name" value="UVRD / RECB / PCRA DNA HELICASE FAMILY MEMBER"/>
    <property type="match status" value="1"/>
</dbReference>
<dbReference type="InterPro" id="IPR027417">
    <property type="entry name" value="P-loop_NTPase"/>
</dbReference>
<keyword evidence="2" id="KW-0547">Nucleotide-binding</keyword>
<evidence type="ECO:0000259" key="1">
    <source>
        <dbReference type="Pfam" id="PF04851"/>
    </source>
</evidence>
<dbReference type="GO" id="GO:0003677">
    <property type="term" value="F:DNA binding"/>
    <property type="evidence" value="ECO:0007669"/>
    <property type="project" value="InterPro"/>
</dbReference>